<evidence type="ECO:0000259" key="2">
    <source>
        <dbReference type="Pfam" id="PF13439"/>
    </source>
</evidence>
<dbReference type="InterPro" id="IPR028098">
    <property type="entry name" value="Glyco_trans_4-like_N"/>
</dbReference>
<keyword evidence="4" id="KW-1185">Reference proteome</keyword>
<dbReference type="PANTHER" id="PTHR45947">
    <property type="entry name" value="SULFOQUINOVOSYL TRANSFERASE SQD2"/>
    <property type="match status" value="1"/>
</dbReference>
<dbReference type="CDD" id="cd03802">
    <property type="entry name" value="GT4_AviGT4-like"/>
    <property type="match status" value="1"/>
</dbReference>
<dbReference type="Proteomes" id="UP000287188">
    <property type="component" value="Unassembled WGS sequence"/>
</dbReference>
<dbReference type="GO" id="GO:0016757">
    <property type="term" value="F:glycosyltransferase activity"/>
    <property type="evidence" value="ECO:0007669"/>
    <property type="project" value="InterPro"/>
</dbReference>
<dbReference type="SUPFAM" id="SSF53756">
    <property type="entry name" value="UDP-Glycosyltransferase/glycogen phosphorylase"/>
    <property type="match status" value="1"/>
</dbReference>
<accession>A0A402AC70</accession>
<keyword evidence="3" id="KW-0808">Transferase</keyword>
<name>A0A402AC70_9CHLR</name>
<dbReference type="EMBL" id="BIFS01000001">
    <property type="protein sequence ID" value="GCE16702.1"/>
    <property type="molecule type" value="Genomic_DNA"/>
</dbReference>
<evidence type="ECO:0000313" key="4">
    <source>
        <dbReference type="Proteomes" id="UP000287188"/>
    </source>
</evidence>
<feature type="domain" description="Glycosyl transferase family 1" evidence="1">
    <location>
        <begin position="168"/>
        <end position="297"/>
    </location>
</feature>
<comment type="caution">
    <text evidence="3">The sequence shown here is derived from an EMBL/GenBank/DDBJ whole genome shotgun (WGS) entry which is preliminary data.</text>
</comment>
<dbReference type="RefSeq" id="WP_126548553.1">
    <property type="nucleotide sequence ID" value="NZ_BIFS01000001.1"/>
</dbReference>
<feature type="domain" description="Glycosyltransferase subfamily 4-like N-terminal" evidence="2">
    <location>
        <begin position="18"/>
        <end position="162"/>
    </location>
</feature>
<dbReference type="Pfam" id="PF13439">
    <property type="entry name" value="Glyco_transf_4"/>
    <property type="match status" value="1"/>
</dbReference>
<evidence type="ECO:0000259" key="1">
    <source>
        <dbReference type="Pfam" id="PF00534"/>
    </source>
</evidence>
<dbReference type="Pfam" id="PF00534">
    <property type="entry name" value="Glycos_transf_1"/>
    <property type="match status" value="1"/>
</dbReference>
<dbReference type="PANTHER" id="PTHR45947:SF3">
    <property type="entry name" value="SULFOQUINOVOSYL TRANSFERASE SQD2"/>
    <property type="match status" value="1"/>
</dbReference>
<dbReference type="Gene3D" id="3.40.50.2000">
    <property type="entry name" value="Glycogen Phosphorylase B"/>
    <property type="match status" value="2"/>
</dbReference>
<gene>
    <name evidence="3" type="ORF">KDK_05020</name>
</gene>
<dbReference type="AlphaFoldDB" id="A0A402AC70"/>
<protein>
    <submittedName>
        <fullName evidence="3">Glycosyl transferase</fullName>
    </submittedName>
</protein>
<dbReference type="OrthoDB" id="9764657at2"/>
<sequence>MKIGIIAPPFEKVPPPKYGGAERVISTITEGMCSRGHDVVLFSVKDSQTKAQLRYIYEHPLRTFNMFSDDAQANFAFQSASEFDIIHDHTYTGAGVRYAQIVDVPTIATIHNIPNDAVEANDQTIKIYSSYKKAFLVSVSNTQQTLFPGVNFFSTVYNGVDTHEFQYHAHKDDFMLHIGAISRRKGSHIAVEVARRTRYPLKLAGKIDDHEKPFFDEYIAPYLKPGFIEYVGEVGGQERVELFQRARFLLFPVQWPEPFGLVMIEAMACGTPVIAFGNGAVPEVIKHRKTGFVVFDIDEMCLAINDINSLSSRDCREHVLKNFSNEIMLQRYESIFHEILQKRK</sequence>
<organism evidence="3 4">
    <name type="scientific">Dictyobacter kobayashii</name>
    <dbReference type="NCBI Taxonomy" id="2014872"/>
    <lineage>
        <taxon>Bacteria</taxon>
        <taxon>Bacillati</taxon>
        <taxon>Chloroflexota</taxon>
        <taxon>Ktedonobacteria</taxon>
        <taxon>Ktedonobacterales</taxon>
        <taxon>Dictyobacteraceae</taxon>
        <taxon>Dictyobacter</taxon>
    </lineage>
</organism>
<dbReference type="InterPro" id="IPR050194">
    <property type="entry name" value="Glycosyltransferase_grp1"/>
</dbReference>
<evidence type="ECO:0000313" key="3">
    <source>
        <dbReference type="EMBL" id="GCE16702.1"/>
    </source>
</evidence>
<reference evidence="4" key="1">
    <citation type="submission" date="2018-12" db="EMBL/GenBank/DDBJ databases">
        <title>Tengunoibacter tsumagoiensis gen. nov., sp. nov., Dictyobacter kobayashii sp. nov., D. alpinus sp. nov., and D. joshuensis sp. nov. and description of Dictyobacteraceae fam. nov. within the order Ktedonobacterales isolated from Tengu-no-mugimeshi.</title>
        <authorList>
            <person name="Wang C.M."/>
            <person name="Zheng Y."/>
            <person name="Sakai Y."/>
            <person name="Toyoda A."/>
            <person name="Minakuchi Y."/>
            <person name="Abe K."/>
            <person name="Yokota A."/>
            <person name="Yabe S."/>
        </authorList>
    </citation>
    <scope>NUCLEOTIDE SEQUENCE [LARGE SCALE GENOMIC DNA]</scope>
    <source>
        <strain evidence="4">Uno11</strain>
    </source>
</reference>
<dbReference type="InterPro" id="IPR001296">
    <property type="entry name" value="Glyco_trans_1"/>
</dbReference>
<proteinExistence type="predicted"/>